<reference evidence="2" key="1">
    <citation type="submission" date="2014-03" db="EMBL/GenBank/DDBJ databases">
        <authorList>
            <person name="Aksoy S."/>
            <person name="Warren W."/>
            <person name="Wilson R.K."/>
        </authorList>
    </citation>
    <scope>NUCLEOTIDE SEQUENCE [LARGE SCALE GENOMIC DNA]</scope>
    <source>
        <strain evidence="2">IAEA</strain>
    </source>
</reference>
<reference evidence="1" key="2">
    <citation type="submission" date="2020-05" db="UniProtKB">
        <authorList>
            <consortium name="EnsemblMetazoa"/>
        </authorList>
    </citation>
    <scope>IDENTIFICATION</scope>
    <source>
        <strain evidence="1">IAEA</strain>
    </source>
</reference>
<sequence>MLHRKDHNLYKIFIEKRKKLKTADKKPFTLSQILSMQSAMRAYNVQKKDLFLAIHYTADIHLAFNKVNHIRQLTLDCIEHYKTTTIILARPIAPYIENTFLHNKDTWLMHNKSY</sequence>
<proteinExistence type="predicted"/>
<name>A0A1A9W142_9MUSC</name>
<accession>A0A1A9W142</accession>
<protein>
    <submittedName>
        <fullName evidence="1">Uncharacterized protein</fullName>
    </submittedName>
</protein>
<dbReference type="AlphaFoldDB" id="A0A1A9W142"/>
<dbReference type="Proteomes" id="UP000091820">
    <property type="component" value="Unassembled WGS sequence"/>
</dbReference>
<dbReference type="VEuPathDB" id="VectorBase:GBRI002470"/>
<keyword evidence="2" id="KW-1185">Reference proteome</keyword>
<evidence type="ECO:0000313" key="1">
    <source>
        <dbReference type="EnsemblMetazoa" id="GBRI002470-PA"/>
    </source>
</evidence>
<dbReference type="EnsemblMetazoa" id="GBRI002470-RA">
    <property type="protein sequence ID" value="GBRI002470-PA"/>
    <property type="gene ID" value="GBRI002470"/>
</dbReference>
<evidence type="ECO:0000313" key="2">
    <source>
        <dbReference type="Proteomes" id="UP000091820"/>
    </source>
</evidence>
<organism evidence="1 2">
    <name type="scientific">Glossina brevipalpis</name>
    <dbReference type="NCBI Taxonomy" id="37001"/>
    <lineage>
        <taxon>Eukaryota</taxon>
        <taxon>Metazoa</taxon>
        <taxon>Ecdysozoa</taxon>
        <taxon>Arthropoda</taxon>
        <taxon>Hexapoda</taxon>
        <taxon>Insecta</taxon>
        <taxon>Pterygota</taxon>
        <taxon>Neoptera</taxon>
        <taxon>Endopterygota</taxon>
        <taxon>Diptera</taxon>
        <taxon>Brachycera</taxon>
        <taxon>Muscomorpha</taxon>
        <taxon>Hippoboscoidea</taxon>
        <taxon>Glossinidae</taxon>
        <taxon>Glossina</taxon>
    </lineage>
</organism>